<evidence type="ECO:0000313" key="2">
    <source>
        <dbReference type="EMBL" id="PJJ65394.1"/>
    </source>
</evidence>
<dbReference type="AlphaFoldDB" id="A0A2M9C4D7"/>
<organism evidence="2 3">
    <name type="scientific">Compostimonas suwonensis</name>
    <dbReference type="NCBI Taxonomy" id="1048394"/>
    <lineage>
        <taxon>Bacteria</taxon>
        <taxon>Bacillati</taxon>
        <taxon>Actinomycetota</taxon>
        <taxon>Actinomycetes</taxon>
        <taxon>Micrococcales</taxon>
        <taxon>Microbacteriaceae</taxon>
        <taxon>Compostimonas</taxon>
    </lineage>
</organism>
<sequence length="351" mass="35302">MPLAAALLLPPLLVLGACAGPLGAGGTGGPGDPGATPGSVPVSFERTPDGGGRFYPIVEVRVGSSSSSYRVILDTGSHGLVMTTGLEGTSATGGRYSVDYVGVSAEGPLTTAAFSIGGHTASRVALLEADCPGGCVWDGLSDIDGVLGIGQGYTSVPAGEASIDFYSPLRQLDVAAERAGHTLDFGPDTGILSLGAPQLPGATALSADPHTSPGDPRSYPDGVPVYDREVELCWAVGEGSQCTTTMIDSGAPSGMIAGDQFAPVTRTVPVTGDDPQTRLGTVRPGTPVAVATPDGTSPFLEWTADDSTHELVVYNSIDDGDFNTGNAFFVGRSVGYDNGTGRILVGGATAG</sequence>
<reference evidence="2 3" key="1">
    <citation type="submission" date="2017-11" db="EMBL/GenBank/DDBJ databases">
        <title>Genomic Encyclopedia of Archaeal and Bacterial Type Strains, Phase II (KMG-II): From Individual Species to Whole Genera.</title>
        <authorList>
            <person name="Goeker M."/>
        </authorList>
    </citation>
    <scope>NUCLEOTIDE SEQUENCE [LARGE SCALE GENOMIC DNA]</scope>
    <source>
        <strain evidence="2 3">DSM 25625</strain>
    </source>
</reference>
<keyword evidence="3" id="KW-1185">Reference proteome</keyword>
<proteinExistence type="predicted"/>
<gene>
    <name evidence="2" type="ORF">CLV54_0427</name>
</gene>
<dbReference type="Proteomes" id="UP000230161">
    <property type="component" value="Unassembled WGS sequence"/>
</dbReference>
<evidence type="ECO:0000313" key="3">
    <source>
        <dbReference type="Proteomes" id="UP000230161"/>
    </source>
</evidence>
<dbReference type="OrthoDB" id="5118876at2"/>
<dbReference type="Gene3D" id="2.40.70.10">
    <property type="entry name" value="Acid Proteases"/>
    <property type="match status" value="1"/>
</dbReference>
<comment type="caution">
    <text evidence="2">The sequence shown here is derived from an EMBL/GenBank/DDBJ whole genome shotgun (WGS) entry which is preliminary data.</text>
</comment>
<evidence type="ECO:0000256" key="1">
    <source>
        <dbReference type="SAM" id="SignalP"/>
    </source>
</evidence>
<dbReference type="SUPFAM" id="SSF50630">
    <property type="entry name" value="Acid proteases"/>
    <property type="match status" value="1"/>
</dbReference>
<dbReference type="InterPro" id="IPR021109">
    <property type="entry name" value="Peptidase_aspartic_dom_sf"/>
</dbReference>
<feature type="chain" id="PRO_5014851142" description="Aspartyl protease" evidence="1">
    <location>
        <begin position="20"/>
        <end position="351"/>
    </location>
</feature>
<feature type="signal peptide" evidence="1">
    <location>
        <begin position="1"/>
        <end position="19"/>
    </location>
</feature>
<accession>A0A2M9C4D7</accession>
<protein>
    <recommendedName>
        <fullName evidence="4">Aspartyl protease</fullName>
    </recommendedName>
</protein>
<evidence type="ECO:0008006" key="4">
    <source>
        <dbReference type="Google" id="ProtNLM"/>
    </source>
</evidence>
<name>A0A2M9C4D7_9MICO</name>
<dbReference type="EMBL" id="PGFB01000001">
    <property type="protein sequence ID" value="PJJ65394.1"/>
    <property type="molecule type" value="Genomic_DNA"/>
</dbReference>
<dbReference type="RefSeq" id="WP_100343296.1">
    <property type="nucleotide sequence ID" value="NZ_PGFB01000001.1"/>
</dbReference>
<keyword evidence="1" id="KW-0732">Signal</keyword>